<dbReference type="PANTHER" id="PTHR30135">
    <property type="entry name" value="UNCHARACTERIZED PROTEIN YVCK-RELATED"/>
    <property type="match status" value="1"/>
</dbReference>
<dbReference type="Pfam" id="PF01933">
    <property type="entry name" value="CofD"/>
    <property type="match status" value="1"/>
</dbReference>
<dbReference type="PANTHER" id="PTHR30135:SF3">
    <property type="entry name" value="GLUCONEOGENESIS FACTOR-RELATED"/>
    <property type="match status" value="1"/>
</dbReference>
<keyword evidence="1" id="KW-0963">Cytoplasm</keyword>
<name>A0A3B0V602_9ZZZZ</name>
<protein>
    <recommendedName>
        <fullName evidence="3">YvcK family protein</fullName>
    </recommendedName>
</protein>
<reference evidence="2" key="1">
    <citation type="submission" date="2018-06" db="EMBL/GenBank/DDBJ databases">
        <authorList>
            <person name="Zhirakovskaya E."/>
        </authorList>
    </citation>
    <scope>NUCLEOTIDE SEQUENCE</scope>
</reference>
<proteinExistence type="predicted"/>
<dbReference type="InterPro" id="IPR002882">
    <property type="entry name" value="CofD"/>
</dbReference>
<dbReference type="InterPro" id="IPR038136">
    <property type="entry name" value="CofD-like_dom_sf"/>
</dbReference>
<dbReference type="GO" id="GO:0043743">
    <property type="term" value="F:LPPG:FO 2-phospho-L-lactate transferase activity"/>
    <property type="evidence" value="ECO:0007669"/>
    <property type="project" value="InterPro"/>
</dbReference>
<accession>A0A3B0V602</accession>
<gene>
    <name evidence="2" type="ORF">MNBD_DELTA04-1000</name>
</gene>
<evidence type="ECO:0000313" key="2">
    <source>
        <dbReference type="EMBL" id="VAW39008.1"/>
    </source>
</evidence>
<dbReference type="Gene3D" id="3.40.50.10680">
    <property type="entry name" value="CofD-like domains"/>
    <property type="match status" value="1"/>
</dbReference>
<evidence type="ECO:0000256" key="1">
    <source>
        <dbReference type="ARBA" id="ARBA00022490"/>
    </source>
</evidence>
<organism evidence="2">
    <name type="scientific">hydrothermal vent metagenome</name>
    <dbReference type="NCBI Taxonomy" id="652676"/>
    <lineage>
        <taxon>unclassified sequences</taxon>
        <taxon>metagenomes</taxon>
        <taxon>ecological metagenomes</taxon>
    </lineage>
</organism>
<dbReference type="EMBL" id="UOEY01000067">
    <property type="protein sequence ID" value="VAW39008.1"/>
    <property type="molecule type" value="Genomic_DNA"/>
</dbReference>
<dbReference type="InterPro" id="IPR010119">
    <property type="entry name" value="Gluconeogen_factor"/>
</dbReference>
<dbReference type="SUPFAM" id="SSF142338">
    <property type="entry name" value="CofD-like"/>
    <property type="match status" value="1"/>
</dbReference>
<sequence length="780" mass="87008">MERNFGKEGLVKVQETLDGQNLSLLDFLPDGSLAEKMISLVLNGPPPCPSSRLTSLFQELLPRFSEVDTRDLKVVIFGGGTGLSNVIGGDSRQADWCATPFTGLKEIFPQINSIVCVTDDGGSSGELLKELPLVALGDLRHVLLSSIRREKIKERYDLDDSGAIRLAGQLHAIFNYRFTGRPGSAAEMLAAAGIGPGRLPAELDLFLRELAGRLFADRRLASTLDRPQCLGNLLLASAIYEYLDPAAGHIELAADGEAIDEATIRGLAALSSRLGAPARAVLPCTTTSAQLQVLYGNGVLATGEYKSGHARRGYPVDRVIVRFFRPPRLPPLVRQVIGEADIIIFAPGSLYTSVVPILQVPGLAETVRANDRALKLLIANIWVQKGETDAARDAPERKFHVSDLIRAYARNIPGGVGQLFSHILALGLGDIPGSVLQSYALEDKEPIYLDRQPLREMGFEPVEACIFSKDLLRRRRVIQHDPDALAMSIRTLWNLNTHGLLTPNPRGTTCPEPGKTGPLVRDDLAIPCQRYRSIRAWLRGLTWQQITGKAGLTQSLPEEERLRLFERVAEVIWHHHDILLQHLQFVQGIILVDSAHWRRCQQWDNVFSFYDPLNGCITIRLDQLENHGHFEMAFLVALGESLLGNYAREKRMADIHAEGESIGRVFRLTLREPRDCNSFLVGDELKTYLQLARMRVSQNNPLLYTRLVNGEEGFTPPGLLFGLFYAWYLDNRFAGHIEYKMSILRNQVSDLIPEQVRIVGLRNGLTRFFRETVFRHRLKP</sequence>
<dbReference type="CDD" id="cd07187">
    <property type="entry name" value="YvcK_like"/>
    <property type="match status" value="1"/>
</dbReference>
<dbReference type="AlphaFoldDB" id="A0A3B0V602"/>
<evidence type="ECO:0008006" key="3">
    <source>
        <dbReference type="Google" id="ProtNLM"/>
    </source>
</evidence>